<protein>
    <submittedName>
        <fullName evidence="2">Uncharacterized protein</fullName>
    </submittedName>
</protein>
<evidence type="ECO:0000313" key="3">
    <source>
        <dbReference type="Proteomes" id="UP000751190"/>
    </source>
</evidence>
<evidence type="ECO:0000256" key="1">
    <source>
        <dbReference type="SAM" id="MobiDB-lite"/>
    </source>
</evidence>
<feature type="region of interest" description="Disordered" evidence="1">
    <location>
        <begin position="164"/>
        <end position="199"/>
    </location>
</feature>
<organism evidence="2 3">
    <name type="scientific">Diacronema lutheri</name>
    <name type="common">Unicellular marine alga</name>
    <name type="synonym">Monochrysis lutheri</name>
    <dbReference type="NCBI Taxonomy" id="2081491"/>
    <lineage>
        <taxon>Eukaryota</taxon>
        <taxon>Haptista</taxon>
        <taxon>Haptophyta</taxon>
        <taxon>Pavlovophyceae</taxon>
        <taxon>Pavlovales</taxon>
        <taxon>Pavlovaceae</taxon>
        <taxon>Diacronema</taxon>
    </lineage>
</organism>
<evidence type="ECO:0000313" key="2">
    <source>
        <dbReference type="EMBL" id="KAG8459257.1"/>
    </source>
</evidence>
<gene>
    <name evidence="2" type="ORF">KFE25_014102</name>
</gene>
<feature type="region of interest" description="Disordered" evidence="1">
    <location>
        <begin position="229"/>
        <end position="275"/>
    </location>
</feature>
<accession>A0A8J5XEF8</accession>
<feature type="region of interest" description="Disordered" evidence="1">
    <location>
        <begin position="364"/>
        <end position="415"/>
    </location>
</feature>
<dbReference type="Proteomes" id="UP000751190">
    <property type="component" value="Unassembled WGS sequence"/>
</dbReference>
<dbReference type="EMBL" id="JAGTXO010000042">
    <property type="protein sequence ID" value="KAG8459257.1"/>
    <property type="molecule type" value="Genomic_DNA"/>
</dbReference>
<feature type="compositionally biased region" description="Acidic residues" evidence="1">
    <location>
        <begin position="183"/>
        <end position="198"/>
    </location>
</feature>
<sequence>MALRRSGLHTKHRPALPAFEWKFLPSADLREVRVPSHPPVQPPHPPGLDLEAQYSAFLEDARRARLANPQLATGGWLESPGRASMLVAQHIDGGSRADGLDAVPRALEPSGAAAGAAGGDADVAAVLHELEAQPKADGSTAPEASTRLHAGAGDAFRAHARERSTMGNPVASGSAGPRAAAAADEDEDDKGADDDDDERYLPSPVIIWRPAAPVRIATNIPAELLPMAPSARDHDGAVHSAEAASLRRRAPPPRPKPVANTWNRPAARKPLGAHGDTPAALPFGAWYLPSESWGKPAPPHDGEAAVELARVRDPSRFQLERDSAADAAAAGITAKLATLYSSKMYRKFLRQNGARVPSYLQRVETPKAAHRRSGASGAPGAGGAAAGATPPKASARRLSPSGAQLAGEARAVAPG</sequence>
<reference evidence="2" key="1">
    <citation type="submission" date="2021-05" db="EMBL/GenBank/DDBJ databases">
        <title>The genome of the haptophyte Pavlova lutheri (Diacronema luteri, Pavlovales) - a model for lipid biosynthesis in eukaryotic algae.</title>
        <authorList>
            <person name="Hulatt C.J."/>
            <person name="Posewitz M.C."/>
        </authorList>
    </citation>
    <scope>NUCLEOTIDE SEQUENCE</scope>
    <source>
        <strain evidence="2">NIVA-4/92</strain>
    </source>
</reference>
<keyword evidence="3" id="KW-1185">Reference proteome</keyword>
<comment type="caution">
    <text evidence="2">The sequence shown here is derived from an EMBL/GenBank/DDBJ whole genome shotgun (WGS) entry which is preliminary data.</text>
</comment>
<name>A0A8J5XEF8_DIALT</name>
<dbReference type="OrthoDB" id="10563869at2759"/>
<proteinExistence type="predicted"/>
<dbReference type="AlphaFoldDB" id="A0A8J5XEF8"/>